<keyword evidence="16" id="KW-1185">Reference proteome</keyword>
<dbReference type="EMBL" id="LGTL01000007">
    <property type="protein sequence ID" value="KPA80967.1"/>
    <property type="molecule type" value="Genomic_DNA"/>
</dbReference>
<dbReference type="Proteomes" id="UP000037923">
    <property type="component" value="Unassembled WGS sequence"/>
</dbReference>
<reference evidence="15 16" key="1">
    <citation type="submission" date="2015-07" db="EMBL/GenBank/DDBJ databases">
        <title>High-quality genome of monoxenous trypanosomatid Leptomonas pyrrhocoris.</title>
        <authorList>
            <person name="Flegontov P."/>
            <person name="Butenko A."/>
            <person name="Firsov S."/>
            <person name="Vlcek C."/>
            <person name="Logacheva M.D."/>
            <person name="Field M."/>
            <person name="Filatov D."/>
            <person name="Flegontova O."/>
            <person name="Gerasimov E."/>
            <person name="Jackson A.P."/>
            <person name="Kelly S."/>
            <person name="Opperdoes F."/>
            <person name="O'Reilly A."/>
            <person name="Votypka J."/>
            <person name="Yurchenko V."/>
            <person name="Lukes J."/>
        </authorList>
    </citation>
    <scope>NUCLEOTIDE SEQUENCE [LARGE SCALE GENOMIC DNA]</scope>
    <source>
        <strain evidence="15">H10</strain>
    </source>
</reference>
<dbReference type="InterPro" id="IPR008909">
    <property type="entry name" value="DALR_anticod-bd"/>
</dbReference>
<dbReference type="GO" id="GO:0005737">
    <property type="term" value="C:cytoplasm"/>
    <property type="evidence" value="ECO:0007669"/>
    <property type="project" value="UniProtKB-SubCell"/>
</dbReference>
<evidence type="ECO:0000256" key="3">
    <source>
        <dbReference type="ARBA" id="ARBA00012837"/>
    </source>
</evidence>
<dbReference type="Pfam" id="PF05746">
    <property type="entry name" value="DALR_1"/>
    <property type="match status" value="1"/>
</dbReference>
<feature type="domain" description="DALR anticodon binding" evidence="13">
    <location>
        <begin position="578"/>
        <end position="693"/>
    </location>
</feature>
<dbReference type="SMART" id="SM00836">
    <property type="entry name" value="DALR_1"/>
    <property type="match status" value="1"/>
</dbReference>
<comment type="similarity">
    <text evidence="2 12">Belongs to the class-I aminoacyl-tRNA synthetase family.</text>
</comment>
<dbReference type="PANTHER" id="PTHR11956">
    <property type="entry name" value="ARGINYL-TRNA SYNTHETASE"/>
    <property type="match status" value="1"/>
</dbReference>
<evidence type="ECO:0000313" key="16">
    <source>
        <dbReference type="Proteomes" id="UP000037923"/>
    </source>
</evidence>
<evidence type="ECO:0000256" key="2">
    <source>
        <dbReference type="ARBA" id="ARBA00005594"/>
    </source>
</evidence>
<dbReference type="GO" id="GO:0004814">
    <property type="term" value="F:arginine-tRNA ligase activity"/>
    <property type="evidence" value="ECO:0007669"/>
    <property type="project" value="UniProtKB-EC"/>
</dbReference>
<proteinExistence type="inferred from homology"/>
<dbReference type="HAMAP" id="MF_00123">
    <property type="entry name" value="Arg_tRNA_synth"/>
    <property type="match status" value="1"/>
</dbReference>
<sequence>MPAVAAATVNAELALKDIIKATISKAFPQVPLPEPLITLGKVSEFQCNNAMGLAKALSQQKPPVKMSPQMVGEELKKHLQDSDIIDVFEPTSKGFINVSIRKEWIAKTVNAVLTNGICPPVVERQKVMVDFSSPNIAKEMHVGHLRSTIIGESICRLLEFCQHDVARINHVGDWGTAFGMLILYIKRNYPDYTTNPPDISDLTGFYRAAKQCFDEDQEFKEQARLEVVKLQALEEDSIRTWKFICDVSRKEFNEIYDRLGVTIEERGESFYNPLIPKVLALLETAGQIEESDGAKLIISKEERKIDSLDARDMTKLASQHLALTTREGPSFHPNLIAAMKKAGILTGEAGAEVVVLSKKETKPWNKFDIRVDLDKLMAQLAPLYKKQVDPLFLEVFQNAGIVKGDSILVPRFTFPLMVVKSDGGYTYDTTDVTATYHRFVLSAMNRVIYCTDVGQYEHFRMCLQTAKDMGWMEHATWDHAGFGLVTGADGKKIKTRSGETAKLKDLMDEAVERSLTILKEREAGDRNQGHTEEEMTNLSNVIGIGAIKYFDLKQTRTGDYAFNYDKMLDMSGNTAVFLLYQYARMCSIKRKAGVSDADLLQVKEISLDTPQEKSLALCALRFQSVVLKTAEDLFPHHLADFAYELMSCFSDFFQNCRVIDDPLQNSRLCLVELTRITLQKTLEILNIETAERI</sequence>
<keyword evidence="8 12" id="KW-0648">Protein biosynthesis</keyword>
<gene>
    <name evidence="15" type="ORF">ABB37_04355</name>
</gene>
<evidence type="ECO:0000259" key="13">
    <source>
        <dbReference type="SMART" id="SM00836"/>
    </source>
</evidence>
<evidence type="ECO:0000256" key="9">
    <source>
        <dbReference type="ARBA" id="ARBA00023146"/>
    </source>
</evidence>
<name>A0A0M9G2M6_LEPPY</name>
<dbReference type="RefSeq" id="XP_015659406.1">
    <property type="nucleotide sequence ID" value="XM_015802005.1"/>
</dbReference>
<evidence type="ECO:0000313" key="15">
    <source>
        <dbReference type="EMBL" id="KPA80967.1"/>
    </source>
</evidence>
<dbReference type="SMART" id="SM01016">
    <property type="entry name" value="Arg_tRNA_synt_N"/>
    <property type="match status" value="1"/>
</dbReference>
<evidence type="ECO:0000256" key="5">
    <source>
        <dbReference type="ARBA" id="ARBA00022598"/>
    </source>
</evidence>
<dbReference type="OrthoDB" id="68056at2759"/>
<comment type="subcellular location">
    <subcellularLocation>
        <location evidence="1">Cytoplasm</location>
    </subcellularLocation>
</comment>
<dbReference type="PRINTS" id="PR01038">
    <property type="entry name" value="TRNASYNTHARG"/>
</dbReference>
<evidence type="ECO:0000256" key="12">
    <source>
        <dbReference type="RuleBase" id="RU363038"/>
    </source>
</evidence>
<dbReference type="Gene3D" id="1.10.730.10">
    <property type="entry name" value="Isoleucyl-tRNA Synthetase, Domain 1"/>
    <property type="match status" value="1"/>
</dbReference>
<dbReference type="InterPro" id="IPR001278">
    <property type="entry name" value="Arg-tRNA-ligase"/>
</dbReference>
<dbReference type="Pfam" id="PF03485">
    <property type="entry name" value="Arg_tRNA_synt_N"/>
    <property type="match status" value="1"/>
</dbReference>
<dbReference type="Pfam" id="PF00750">
    <property type="entry name" value="tRNA-synt_1d"/>
    <property type="match status" value="2"/>
</dbReference>
<comment type="catalytic activity">
    <reaction evidence="11">
        <text>tRNA(Arg) + L-arginine + ATP = L-arginyl-tRNA(Arg) + AMP + diphosphate</text>
        <dbReference type="Rhea" id="RHEA:20301"/>
        <dbReference type="Rhea" id="RHEA-COMP:9658"/>
        <dbReference type="Rhea" id="RHEA-COMP:9673"/>
        <dbReference type="ChEBI" id="CHEBI:30616"/>
        <dbReference type="ChEBI" id="CHEBI:32682"/>
        <dbReference type="ChEBI" id="CHEBI:33019"/>
        <dbReference type="ChEBI" id="CHEBI:78442"/>
        <dbReference type="ChEBI" id="CHEBI:78513"/>
        <dbReference type="ChEBI" id="CHEBI:456215"/>
        <dbReference type="EC" id="6.1.1.19"/>
    </reaction>
</comment>
<dbReference type="InterPro" id="IPR001412">
    <property type="entry name" value="aa-tRNA-synth_I_CS"/>
</dbReference>
<dbReference type="InterPro" id="IPR036695">
    <property type="entry name" value="Arg-tRNA-synth_N_sf"/>
</dbReference>
<dbReference type="Gene3D" id="3.30.1360.70">
    <property type="entry name" value="Arginyl tRNA synthetase N-terminal domain"/>
    <property type="match status" value="1"/>
</dbReference>
<dbReference type="SUPFAM" id="SSF55190">
    <property type="entry name" value="Arginyl-tRNA synthetase (ArgRS), N-terminal 'additional' domain"/>
    <property type="match status" value="1"/>
</dbReference>
<dbReference type="Gene3D" id="3.40.50.620">
    <property type="entry name" value="HUPs"/>
    <property type="match status" value="1"/>
</dbReference>
<organism evidence="15 16">
    <name type="scientific">Leptomonas pyrrhocoris</name>
    <name type="common">Firebug parasite</name>
    <dbReference type="NCBI Taxonomy" id="157538"/>
    <lineage>
        <taxon>Eukaryota</taxon>
        <taxon>Discoba</taxon>
        <taxon>Euglenozoa</taxon>
        <taxon>Kinetoplastea</taxon>
        <taxon>Metakinetoplastina</taxon>
        <taxon>Trypanosomatida</taxon>
        <taxon>Trypanosomatidae</taxon>
        <taxon>Leishmaniinae</taxon>
        <taxon>Leptomonas</taxon>
    </lineage>
</organism>
<feature type="domain" description="Arginyl tRNA synthetase N-terminal" evidence="14">
    <location>
        <begin position="13"/>
        <end position="100"/>
    </location>
</feature>
<dbReference type="InterPro" id="IPR035684">
    <property type="entry name" value="ArgRS_core"/>
</dbReference>
<evidence type="ECO:0000256" key="8">
    <source>
        <dbReference type="ARBA" id="ARBA00022917"/>
    </source>
</evidence>
<evidence type="ECO:0000256" key="10">
    <source>
        <dbReference type="ARBA" id="ARBA00033033"/>
    </source>
</evidence>
<dbReference type="InterPro" id="IPR005148">
    <property type="entry name" value="Arg-tRNA-synth_N"/>
</dbReference>
<protein>
    <recommendedName>
        <fullName evidence="3">arginine--tRNA ligase</fullName>
        <ecNumber evidence="3">6.1.1.19</ecNumber>
    </recommendedName>
    <alternativeName>
        <fullName evidence="10">Arginyl-tRNA synthetase</fullName>
    </alternativeName>
</protein>
<dbReference type="SUPFAM" id="SSF47323">
    <property type="entry name" value="Anticodon-binding domain of a subclass of class I aminoacyl-tRNA synthetases"/>
    <property type="match status" value="1"/>
</dbReference>
<dbReference type="FunFam" id="1.10.730.10:FF:000008">
    <property type="entry name" value="Arginine--tRNA ligase"/>
    <property type="match status" value="1"/>
</dbReference>
<dbReference type="SUPFAM" id="SSF52374">
    <property type="entry name" value="Nucleotidylyl transferase"/>
    <property type="match status" value="1"/>
</dbReference>
<evidence type="ECO:0000256" key="1">
    <source>
        <dbReference type="ARBA" id="ARBA00004496"/>
    </source>
</evidence>
<evidence type="ECO:0000256" key="11">
    <source>
        <dbReference type="ARBA" id="ARBA00049339"/>
    </source>
</evidence>
<accession>A0A0M9G2M6</accession>
<keyword evidence="9 12" id="KW-0030">Aminoacyl-tRNA synthetase</keyword>
<dbReference type="OMA" id="NKPLHLG"/>
<dbReference type="GO" id="GO:0006420">
    <property type="term" value="P:arginyl-tRNA aminoacylation"/>
    <property type="evidence" value="ECO:0007669"/>
    <property type="project" value="InterPro"/>
</dbReference>
<dbReference type="InterPro" id="IPR014729">
    <property type="entry name" value="Rossmann-like_a/b/a_fold"/>
</dbReference>
<dbReference type="PANTHER" id="PTHR11956:SF5">
    <property type="entry name" value="ARGININE--TRNA LIGASE, CYTOPLASMIC"/>
    <property type="match status" value="1"/>
</dbReference>
<keyword evidence="5 12" id="KW-0436">Ligase</keyword>
<dbReference type="PROSITE" id="PS00178">
    <property type="entry name" value="AA_TRNA_LIGASE_I"/>
    <property type="match status" value="1"/>
</dbReference>
<evidence type="ECO:0000256" key="7">
    <source>
        <dbReference type="ARBA" id="ARBA00022840"/>
    </source>
</evidence>
<dbReference type="GeneID" id="26904646"/>
<dbReference type="FunFam" id="3.30.1360.70:FF:000010">
    <property type="entry name" value="Arginyl-tRNA synthetase, putative"/>
    <property type="match status" value="1"/>
</dbReference>
<dbReference type="GO" id="GO:0005524">
    <property type="term" value="F:ATP binding"/>
    <property type="evidence" value="ECO:0007669"/>
    <property type="project" value="UniProtKB-KW"/>
</dbReference>
<dbReference type="VEuPathDB" id="TriTrypDB:LpyrH10_07_1620"/>
<comment type="caution">
    <text evidence="15">The sequence shown here is derived from an EMBL/GenBank/DDBJ whole genome shotgun (WGS) entry which is preliminary data.</text>
</comment>
<keyword evidence="4" id="KW-0963">Cytoplasm</keyword>
<keyword evidence="7 12" id="KW-0067">ATP-binding</keyword>
<evidence type="ECO:0000256" key="4">
    <source>
        <dbReference type="ARBA" id="ARBA00022490"/>
    </source>
</evidence>
<evidence type="ECO:0000256" key="6">
    <source>
        <dbReference type="ARBA" id="ARBA00022741"/>
    </source>
</evidence>
<keyword evidence="6 12" id="KW-0547">Nucleotide-binding</keyword>
<dbReference type="AlphaFoldDB" id="A0A0M9G2M6"/>
<dbReference type="EC" id="6.1.1.19" evidence="3"/>
<dbReference type="InterPro" id="IPR009080">
    <property type="entry name" value="tRNAsynth_Ia_anticodon-bd"/>
</dbReference>
<evidence type="ECO:0000259" key="14">
    <source>
        <dbReference type="SMART" id="SM01016"/>
    </source>
</evidence>